<proteinExistence type="inferred from homology"/>
<evidence type="ECO:0000256" key="2">
    <source>
        <dbReference type="ARBA" id="ARBA00023125"/>
    </source>
</evidence>
<dbReference type="KEGG" id="dni:HX89_02240"/>
<dbReference type="PANTHER" id="PTHR33175">
    <property type="entry name" value="DNA-BINDING PROTEIN HU"/>
    <property type="match status" value="1"/>
</dbReference>
<dbReference type="SMART" id="SM00411">
    <property type="entry name" value="BHL"/>
    <property type="match status" value="1"/>
</dbReference>
<dbReference type="CDD" id="cd14435">
    <property type="entry name" value="SPO1_TF1_like"/>
    <property type="match status" value="1"/>
</dbReference>
<dbReference type="GO" id="GO:0003677">
    <property type="term" value="F:DNA binding"/>
    <property type="evidence" value="ECO:0007669"/>
    <property type="project" value="UniProtKB-KW"/>
</dbReference>
<dbReference type="InterPro" id="IPR000119">
    <property type="entry name" value="Hist_DNA-bd"/>
</dbReference>
<dbReference type="GeneID" id="41840057"/>
<comment type="similarity">
    <text evidence="3">Belongs to the bacterial histone-like protein family.</text>
</comment>
<evidence type="ECO:0000256" key="3">
    <source>
        <dbReference type="RuleBase" id="RU003939"/>
    </source>
</evidence>
<keyword evidence="2" id="KW-0238">DNA-binding</keyword>
<dbReference type="AlphaFoldDB" id="A0A075JJ55"/>
<protein>
    <submittedName>
        <fullName evidence="4">Integration host factor</fullName>
    </submittedName>
</protein>
<dbReference type="GO" id="GO:0030261">
    <property type="term" value="P:chromosome condensation"/>
    <property type="evidence" value="ECO:0007669"/>
    <property type="project" value="UniProtKB-KW"/>
</dbReference>
<sequence length="91" mass="9341">MNRSDLASTIAQRTGVSVKDATAVLAGLNDVIIEAVGRGDKIQLPGLLTIERVERAARTGRNPQTGAEIEIPAGYAAKVTAGSKLKAAAKG</sequence>
<gene>
    <name evidence="4" type="ORF">HX89_02240</name>
</gene>
<dbReference type="Gene3D" id="4.10.520.10">
    <property type="entry name" value="IHF-like DNA-binding proteins"/>
    <property type="match status" value="1"/>
</dbReference>
<dbReference type="EMBL" id="CP008889">
    <property type="protein sequence ID" value="AIF39993.1"/>
    <property type="molecule type" value="Genomic_DNA"/>
</dbReference>
<dbReference type="InterPro" id="IPR010992">
    <property type="entry name" value="IHF-like_DNA-bd_dom_sf"/>
</dbReference>
<keyword evidence="1" id="KW-0226">DNA condensation</keyword>
<dbReference type="RefSeq" id="WP_006947090.1">
    <property type="nucleotide sequence ID" value="NZ_CAKZHM010000199.1"/>
</dbReference>
<dbReference type="Pfam" id="PF00216">
    <property type="entry name" value="Bac_DNA_binding"/>
    <property type="match status" value="1"/>
</dbReference>
<dbReference type="GO" id="GO:0030527">
    <property type="term" value="F:structural constituent of chromatin"/>
    <property type="evidence" value="ECO:0007669"/>
    <property type="project" value="InterPro"/>
</dbReference>
<dbReference type="Proteomes" id="UP000027986">
    <property type="component" value="Chromosome"/>
</dbReference>
<dbReference type="PRINTS" id="PR01727">
    <property type="entry name" value="DNABINDINGHU"/>
</dbReference>
<reference evidence="4 5" key="1">
    <citation type="submission" date="2014-07" db="EMBL/GenBank/DDBJ databases">
        <title>Genome Sequencing of Dermacoccus nishinomiyaensis.</title>
        <authorList>
            <person name="Hong K.W."/>
            <person name="Chan K.G."/>
        </authorList>
    </citation>
    <scope>NUCLEOTIDE SEQUENCE [LARGE SCALE GENOMIC DNA]</scope>
    <source>
        <strain evidence="4 5">M25</strain>
    </source>
</reference>
<dbReference type="STRING" id="1274.HX89_02240"/>
<evidence type="ECO:0000256" key="1">
    <source>
        <dbReference type="ARBA" id="ARBA00023067"/>
    </source>
</evidence>
<evidence type="ECO:0000313" key="5">
    <source>
        <dbReference type="Proteomes" id="UP000027986"/>
    </source>
</evidence>
<evidence type="ECO:0000313" key="4">
    <source>
        <dbReference type="EMBL" id="AIF39993.1"/>
    </source>
</evidence>
<dbReference type="HOGENOM" id="CLU_105066_3_1_11"/>
<dbReference type="SUPFAM" id="SSF47729">
    <property type="entry name" value="IHF-like DNA-binding proteins"/>
    <property type="match status" value="1"/>
</dbReference>
<dbReference type="PANTHER" id="PTHR33175:SF3">
    <property type="entry name" value="DNA-BINDING PROTEIN HU-BETA"/>
    <property type="match status" value="1"/>
</dbReference>
<name>A0A075JJ55_9MICO</name>
<dbReference type="eggNOG" id="COG0776">
    <property type="taxonomic scope" value="Bacteria"/>
</dbReference>
<dbReference type="OrthoDB" id="9799835at2"/>
<keyword evidence="5" id="KW-1185">Reference proteome</keyword>
<dbReference type="GO" id="GO:0005829">
    <property type="term" value="C:cytosol"/>
    <property type="evidence" value="ECO:0007669"/>
    <property type="project" value="TreeGrafter"/>
</dbReference>
<organism evidence="4 5">
    <name type="scientific">Dermacoccus nishinomiyaensis</name>
    <dbReference type="NCBI Taxonomy" id="1274"/>
    <lineage>
        <taxon>Bacteria</taxon>
        <taxon>Bacillati</taxon>
        <taxon>Actinomycetota</taxon>
        <taxon>Actinomycetes</taxon>
        <taxon>Micrococcales</taxon>
        <taxon>Dermacoccaceae</taxon>
        <taxon>Dermacoccus</taxon>
    </lineage>
</organism>
<accession>A0A075JJ55</accession>